<dbReference type="InterPro" id="IPR041698">
    <property type="entry name" value="Methyltransf_25"/>
</dbReference>
<keyword evidence="1 5" id="KW-0489">Methyltransferase</keyword>
<dbReference type="GO" id="GO:0000179">
    <property type="term" value="F:rRNA (adenine-N6,N6-)-dimethyltransferase activity"/>
    <property type="evidence" value="ECO:0007669"/>
    <property type="project" value="InterPro"/>
</dbReference>
<dbReference type="Gene3D" id="3.40.50.150">
    <property type="entry name" value="Vaccinia Virus protein VP39"/>
    <property type="match status" value="1"/>
</dbReference>
<dbReference type="InterPro" id="IPR020598">
    <property type="entry name" value="rRNA_Ade_methylase_Trfase_N"/>
</dbReference>
<feature type="domain" description="Ribosomal RNA adenine methylase transferase N-terminal" evidence="4">
    <location>
        <begin position="44"/>
        <end position="172"/>
    </location>
</feature>
<gene>
    <name evidence="5" type="ORF">K1W69_13720</name>
</gene>
<name>A0AAE2ZLM5_9HYPH</name>
<dbReference type="NCBIfam" id="NF045881">
    <property type="entry name" value="PLipidMtase_Agro"/>
    <property type="match status" value="1"/>
</dbReference>
<dbReference type="SUPFAM" id="SSF53335">
    <property type="entry name" value="S-adenosyl-L-methionine-dependent methyltransferases"/>
    <property type="match status" value="1"/>
</dbReference>
<accession>A0AAE2ZLM5</accession>
<evidence type="ECO:0000256" key="2">
    <source>
        <dbReference type="ARBA" id="ARBA00022679"/>
    </source>
</evidence>
<evidence type="ECO:0000313" key="5">
    <source>
        <dbReference type="EMBL" id="MBW8638249.1"/>
    </source>
</evidence>
<sequence>MALGKHSHLPRHLTTHLSRNLRFFKGLVSQPKSVGAIVPTSVFMARRMASVASAASGLPVLELGPGTGVVTRALLRRGLPPERIVAVEYSEHFCRLLEVEHPEIKVIKGDAFNLDKTLAGLGHTRFDCVISGLPLLNFSVGERIALVEDCLGRIAHGRPMIQFSYGPTSPVPAGRGRYTVERFGVEIRNIPPAQMWIYRRA</sequence>
<proteinExistence type="predicted"/>
<dbReference type="InterPro" id="IPR029063">
    <property type="entry name" value="SAM-dependent_MTases_sf"/>
</dbReference>
<dbReference type="Pfam" id="PF13649">
    <property type="entry name" value="Methyltransf_25"/>
    <property type="match status" value="1"/>
</dbReference>
<keyword evidence="2" id="KW-0808">Transferase</keyword>
<organism evidence="5 6">
    <name type="scientific">Flavimaribacter sediminis</name>
    <dbReference type="NCBI Taxonomy" id="2865987"/>
    <lineage>
        <taxon>Bacteria</taxon>
        <taxon>Pseudomonadati</taxon>
        <taxon>Pseudomonadota</taxon>
        <taxon>Alphaproteobacteria</taxon>
        <taxon>Hyphomicrobiales</taxon>
        <taxon>Rhizobiaceae</taxon>
        <taxon>Flavimaribacter</taxon>
    </lineage>
</organism>
<dbReference type="Proteomes" id="UP001196509">
    <property type="component" value="Unassembled WGS sequence"/>
</dbReference>
<evidence type="ECO:0000259" key="4">
    <source>
        <dbReference type="SMART" id="SM00650"/>
    </source>
</evidence>
<evidence type="ECO:0000313" key="6">
    <source>
        <dbReference type="Proteomes" id="UP001196509"/>
    </source>
</evidence>
<dbReference type="EMBL" id="JAICBX010000002">
    <property type="protein sequence ID" value="MBW8638249.1"/>
    <property type="molecule type" value="Genomic_DNA"/>
</dbReference>
<dbReference type="RefSeq" id="WP_220228889.1">
    <property type="nucleotide sequence ID" value="NZ_JAICBX010000002.1"/>
</dbReference>
<dbReference type="AlphaFoldDB" id="A0AAE2ZLM5"/>
<protein>
    <submittedName>
        <fullName evidence="5">Methyltransferase domain-containing protein</fullName>
    </submittedName>
</protein>
<comment type="caution">
    <text evidence="5">The sequence shown here is derived from an EMBL/GenBank/DDBJ whole genome shotgun (WGS) entry which is preliminary data.</text>
</comment>
<reference evidence="5" key="1">
    <citation type="submission" date="2021-08" db="EMBL/GenBank/DDBJ databases">
        <title>Hoeflea bacterium WL0058 sp. nov., isolated from the sediment.</title>
        <authorList>
            <person name="Wang L."/>
            <person name="Zhang D."/>
        </authorList>
    </citation>
    <scope>NUCLEOTIDE SEQUENCE</scope>
    <source>
        <strain evidence="5">WL0058</strain>
    </source>
</reference>
<evidence type="ECO:0000256" key="1">
    <source>
        <dbReference type="ARBA" id="ARBA00022603"/>
    </source>
</evidence>
<keyword evidence="6" id="KW-1185">Reference proteome</keyword>
<dbReference type="CDD" id="cd02440">
    <property type="entry name" value="AdoMet_MTases"/>
    <property type="match status" value="1"/>
</dbReference>
<keyword evidence="3" id="KW-0949">S-adenosyl-L-methionine</keyword>
<evidence type="ECO:0000256" key="3">
    <source>
        <dbReference type="ARBA" id="ARBA00022691"/>
    </source>
</evidence>
<dbReference type="SMART" id="SM00650">
    <property type="entry name" value="rADc"/>
    <property type="match status" value="1"/>
</dbReference>